<dbReference type="GO" id="GO:0003924">
    <property type="term" value="F:GTPase activity"/>
    <property type="evidence" value="ECO:0007669"/>
    <property type="project" value="InterPro"/>
</dbReference>
<dbReference type="SUPFAM" id="SSF52540">
    <property type="entry name" value="P-loop containing nucleoside triphosphate hydrolases"/>
    <property type="match status" value="1"/>
</dbReference>
<evidence type="ECO:0000256" key="1">
    <source>
        <dbReference type="SAM" id="MobiDB-lite"/>
    </source>
</evidence>
<organism evidence="2 3">
    <name type="scientific">Amphibalanus amphitrite</name>
    <name type="common">Striped barnacle</name>
    <name type="synonym">Balanus amphitrite</name>
    <dbReference type="NCBI Taxonomy" id="1232801"/>
    <lineage>
        <taxon>Eukaryota</taxon>
        <taxon>Metazoa</taxon>
        <taxon>Ecdysozoa</taxon>
        <taxon>Arthropoda</taxon>
        <taxon>Crustacea</taxon>
        <taxon>Multicrustacea</taxon>
        <taxon>Cirripedia</taxon>
        <taxon>Thoracica</taxon>
        <taxon>Thoracicalcarea</taxon>
        <taxon>Balanomorpha</taxon>
        <taxon>Balanoidea</taxon>
        <taxon>Balanidae</taxon>
        <taxon>Amphibalaninae</taxon>
        <taxon>Amphibalanus</taxon>
    </lineage>
</organism>
<accession>A0A6A4WUI8</accession>
<reference evidence="2 3" key="1">
    <citation type="submission" date="2019-07" db="EMBL/GenBank/DDBJ databases">
        <title>Draft genome assembly of a fouling barnacle, Amphibalanus amphitrite (Darwin, 1854): The first reference genome for Thecostraca.</title>
        <authorList>
            <person name="Kim W."/>
        </authorList>
    </citation>
    <scope>NUCLEOTIDE SEQUENCE [LARGE SCALE GENOMIC DNA]</scope>
    <source>
        <strain evidence="2">SNU_AA5</strain>
        <tissue evidence="2">Soma without cirri and trophi</tissue>
    </source>
</reference>
<proteinExistence type="predicted"/>
<sequence>MPAVTHALTTLAESRDGSVAGEAASLLDSVSAPSFRLSLEILCVEVTDTRVPIMLCGNKVDMREALMKQGQTCITREQGETLARDFGAHFQETSARTGQGMVEAIVELGRRMLTNEDVEVQTSALKVSDDAKKGGACSGSSNSSSSCKK</sequence>
<dbReference type="InterPro" id="IPR027417">
    <property type="entry name" value="P-loop_NTPase"/>
</dbReference>
<dbReference type="Pfam" id="PF00071">
    <property type="entry name" value="Ras"/>
    <property type="match status" value="1"/>
</dbReference>
<gene>
    <name evidence="2" type="primary">rasef</name>
    <name evidence="2" type="ORF">FJT64_019240</name>
</gene>
<comment type="caution">
    <text evidence="2">The sequence shown here is derived from an EMBL/GenBank/DDBJ whole genome shotgun (WGS) entry which is preliminary data.</text>
</comment>
<dbReference type="AlphaFoldDB" id="A0A6A4WUI8"/>
<keyword evidence="3" id="KW-1185">Reference proteome</keyword>
<feature type="compositionally biased region" description="Low complexity" evidence="1">
    <location>
        <begin position="134"/>
        <end position="149"/>
    </location>
</feature>
<dbReference type="PROSITE" id="PS51419">
    <property type="entry name" value="RAB"/>
    <property type="match status" value="1"/>
</dbReference>
<dbReference type="EMBL" id="VIIS01000383">
    <property type="protein sequence ID" value="KAF0309653.1"/>
    <property type="molecule type" value="Genomic_DNA"/>
</dbReference>
<evidence type="ECO:0000313" key="3">
    <source>
        <dbReference type="Proteomes" id="UP000440578"/>
    </source>
</evidence>
<dbReference type="Gene3D" id="3.40.50.300">
    <property type="entry name" value="P-loop containing nucleotide triphosphate hydrolases"/>
    <property type="match status" value="1"/>
</dbReference>
<evidence type="ECO:0000313" key="2">
    <source>
        <dbReference type="EMBL" id="KAF0309653.1"/>
    </source>
</evidence>
<feature type="region of interest" description="Disordered" evidence="1">
    <location>
        <begin position="128"/>
        <end position="149"/>
    </location>
</feature>
<dbReference type="PRINTS" id="PR00449">
    <property type="entry name" value="RASTRNSFRMNG"/>
</dbReference>
<dbReference type="InterPro" id="IPR001806">
    <property type="entry name" value="Small_GTPase"/>
</dbReference>
<dbReference type="OrthoDB" id="9989112at2759"/>
<dbReference type="Proteomes" id="UP000440578">
    <property type="component" value="Unassembled WGS sequence"/>
</dbReference>
<dbReference type="GO" id="GO:0005525">
    <property type="term" value="F:GTP binding"/>
    <property type="evidence" value="ECO:0007669"/>
    <property type="project" value="InterPro"/>
</dbReference>
<name>A0A6A4WUI8_AMPAM</name>
<protein>
    <submittedName>
        <fullName evidence="2">Ras and EF-hand domain-containing protein</fullName>
    </submittedName>
</protein>